<keyword evidence="2" id="KW-1185">Reference proteome</keyword>
<organism evidence="1 2">
    <name type="scientific">Serratia phage vB_SmaM_ 2050HW</name>
    <dbReference type="NCBI Taxonomy" id="2024252"/>
    <lineage>
        <taxon>Viruses</taxon>
        <taxon>Duplodnaviria</taxon>
        <taxon>Heunggongvirae</taxon>
        <taxon>Uroviricota</taxon>
        <taxon>Caudoviricetes</taxon>
        <taxon>Chimalliviridae</taxon>
        <taxon>Moabitevirus</taxon>
        <taxon>Moabitevirus mv2050HW</taxon>
    </lineage>
</organism>
<sequence>MPSTSKKQEQFMAVAAHDKEFAEEAGIPQKVAKEFHNAG</sequence>
<accession>A0A289Z823</accession>
<evidence type="ECO:0000313" key="2">
    <source>
        <dbReference type="Proteomes" id="UP000223363"/>
    </source>
</evidence>
<evidence type="ECO:0000313" key="1">
    <source>
        <dbReference type="EMBL" id="ATA65685.1"/>
    </source>
</evidence>
<gene>
    <name evidence="1" type="ORF">2050HW_00350</name>
</gene>
<dbReference type="Proteomes" id="UP000223363">
    <property type="component" value="Segment"/>
</dbReference>
<name>A0A289Z823_9CAUD</name>
<proteinExistence type="predicted"/>
<reference evidence="2" key="1">
    <citation type="submission" date="2017-06" db="EMBL/GenBank/DDBJ databases">
        <authorList>
            <person name="Zhao X."/>
        </authorList>
    </citation>
    <scope>NUCLEOTIDE SEQUENCE [LARGE SCALE GENOMIC DNA]</scope>
</reference>
<protein>
    <submittedName>
        <fullName evidence="1">Uncharacterized protein</fullName>
    </submittedName>
</protein>
<dbReference type="EMBL" id="MF285618">
    <property type="protein sequence ID" value="ATA65685.1"/>
    <property type="molecule type" value="Genomic_DNA"/>
</dbReference>